<dbReference type="SUPFAM" id="SSF51120">
    <property type="entry name" value="beta-Roll"/>
    <property type="match status" value="1"/>
</dbReference>
<dbReference type="PROSITE" id="PS00330">
    <property type="entry name" value="HEMOLYSIN_CALCIUM"/>
    <property type="match status" value="1"/>
</dbReference>
<evidence type="ECO:0000256" key="6">
    <source>
        <dbReference type="SAM" id="MobiDB-lite"/>
    </source>
</evidence>
<evidence type="ECO:0000313" key="9">
    <source>
        <dbReference type="Proteomes" id="UP000199598"/>
    </source>
</evidence>
<dbReference type="Gene3D" id="2.150.10.10">
    <property type="entry name" value="Serralysin-like metalloprotease, C-terminal"/>
    <property type="match status" value="1"/>
</dbReference>
<evidence type="ECO:0000256" key="1">
    <source>
        <dbReference type="ARBA" id="ARBA00001913"/>
    </source>
</evidence>
<dbReference type="Pfam" id="PF00353">
    <property type="entry name" value="HemolysinCabind"/>
    <property type="match status" value="1"/>
</dbReference>
<comment type="cofactor">
    <cofactor evidence="1">
        <name>Ca(2+)</name>
        <dbReference type="ChEBI" id="CHEBI:29108"/>
    </cofactor>
</comment>
<evidence type="ECO:0000256" key="4">
    <source>
        <dbReference type="ARBA" id="ARBA00022525"/>
    </source>
</evidence>
<dbReference type="CDD" id="cd04277">
    <property type="entry name" value="ZnMc_serralysin_like"/>
    <property type="match status" value="1"/>
</dbReference>
<evidence type="ECO:0000256" key="2">
    <source>
        <dbReference type="ARBA" id="ARBA00004613"/>
    </source>
</evidence>
<dbReference type="InterPro" id="IPR001343">
    <property type="entry name" value="Hemolysn_Ca-bd"/>
</dbReference>
<comment type="similarity">
    <text evidence="3">Belongs to the peptidase M10B family.</text>
</comment>
<dbReference type="PRINTS" id="PR00313">
    <property type="entry name" value="CABNDNGRPT"/>
</dbReference>
<evidence type="ECO:0000256" key="3">
    <source>
        <dbReference type="ARBA" id="ARBA00009490"/>
    </source>
</evidence>
<dbReference type="InterPro" id="IPR011049">
    <property type="entry name" value="Serralysin-like_metalloprot_C"/>
</dbReference>
<reference evidence="8 9" key="1">
    <citation type="submission" date="2016-10" db="EMBL/GenBank/DDBJ databases">
        <authorList>
            <person name="Varghese N."/>
            <person name="Submissions S."/>
        </authorList>
    </citation>
    <scope>NUCLEOTIDE SEQUENCE [LARGE SCALE GENOMIC DNA]</scope>
    <source>
        <strain evidence="8 9">DSM 16392</strain>
    </source>
</reference>
<comment type="caution">
    <text evidence="8">The sequence shown here is derived from an EMBL/GenBank/DDBJ whole genome shotgun (WGS) entry which is preliminary data.</text>
</comment>
<keyword evidence="9" id="KW-1185">Reference proteome</keyword>
<dbReference type="InterPro" id="IPR034033">
    <property type="entry name" value="Serralysin-like"/>
</dbReference>
<sequence>MHYSYWGSSGRYKYNPYGYYPYKWTSSGDEWRDAPFSRSTPYTIDAGESFVGRLSYRGDRDAVAIELEEGKEYTVSLKGAGYYGVRNTVLTLYDSDGNRIAFDDDSGEGRNSEITFTATSSGKYYIGASSFGNRYTGSYEINVIENSVPVDPDPVDPGPVDPDPVDPDPVDPDPVDPDPVDPDPVDPDPVVPQPTSDPEIVVPEGHFTNDQIANQLTDVAWRSGRRAFDVEPGGTITVNLTSLNSDGRALAIKALDAWSMTTGINFEQANSSAQITFSDDKSGAYSSSRTYGGTIQSSTVNVSTSWLNNSGTSLDSYSFQTYIHEIGHALGLGHAGNYNGSARYGVDNHYANDSWQGTVMSYFSQSENSAVDASYAYVVTPMIADILAMQDLYGTADNIRSGDTVYGENSTAGGYYDDLADLNRVTYTISDSGGQDTLNFSSVRADQKISLLAETYSDVNGYKGNLAIMRDTVIETAYAGSGNDTLIGNFADNALYGNAGHDRLEGGFGDDMLSGGSGNDRFVFDTNWGADEIIDFEDGFDLIEFLDNIDSFNDLNISGKDGDTVISYEGSSITLSDVAVSNITVDDFIFV</sequence>
<keyword evidence="4" id="KW-0964">Secreted</keyword>
<proteinExistence type="inferred from homology"/>
<dbReference type="InterPro" id="IPR024079">
    <property type="entry name" value="MetalloPept_cat_dom_sf"/>
</dbReference>
<gene>
    <name evidence="8" type="ORF">SAMN04488518_1361</name>
</gene>
<keyword evidence="5" id="KW-0677">Repeat</keyword>
<dbReference type="RefSeq" id="WP_159438008.1">
    <property type="nucleotide sequence ID" value="NZ_FOSK01000036.1"/>
</dbReference>
<dbReference type="InterPro" id="IPR013858">
    <property type="entry name" value="Peptidase_M10B_C"/>
</dbReference>
<dbReference type="InterPro" id="IPR006026">
    <property type="entry name" value="Peptidase_Metallo"/>
</dbReference>
<feature type="domain" description="Peptidase metallopeptidase" evidence="7">
    <location>
        <begin position="224"/>
        <end position="365"/>
    </location>
</feature>
<organism evidence="8 9">
    <name type="scientific">Pseudovibrio ascidiaceicola</name>
    <dbReference type="NCBI Taxonomy" id="285279"/>
    <lineage>
        <taxon>Bacteria</taxon>
        <taxon>Pseudomonadati</taxon>
        <taxon>Pseudomonadota</taxon>
        <taxon>Alphaproteobacteria</taxon>
        <taxon>Hyphomicrobiales</taxon>
        <taxon>Stappiaceae</taxon>
        <taxon>Pseudovibrio</taxon>
    </lineage>
</organism>
<dbReference type="Pfam" id="PF04151">
    <property type="entry name" value="PPC"/>
    <property type="match status" value="1"/>
</dbReference>
<accession>A0A1I4G9C7</accession>
<dbReference type="InterPro" id="IPR007280">
    <property type="entry name" value="Peptidase_C_arc/bac"/>
</dbReference>
<dbReference type="Gene3D" id="2.60.120.380">
    <property type="match status" value="1"/>
</dbReference>
<evidence type="ECO:0000259" key="7">
    <source>
        <dbReference type="SMART" id="SM00235"/>
    </source>
</evidence>
<protein>
    <submittedName>
        <fullName evidence="8">Metallo-peptidase family M12B Reprolysin-like</fullName>
    </submittedName>
</protein>
<dbReference type="EMBL" id="FOSK01000036">
    <property type="protein sequence ID" value="SFL26645.1"/>
    <property type="molecule type" value="Genomic_DNA"/>
</dbReference>
<dbReference type="SUPFAM" id="SSF89260">
    <property type="entry name" value="Collagen-binding domain"/>
    <property type="match status" value="1"/>
</dbReference>
<dbReference type="InterPro" id="IPR018511">
    <property type="entry name" value="Hemolysin-typ_Ca-bd_CS"/>
</dbReference>
<name>A0A1I4G9C7_9HYPH</name>
<dbReference type="Pfam" id="PF08548">
    <property type="entry name" value="Peptidase_M10_C"/>
    <property type="match status" value="1"/>
</dbReference>
<dbReference type="Proteomes" id="UP000199598">
    <property type="component" value="Unassembled WGS sequence"/>
</dbReference>
<evidence type="ECO:0000313" key="8">
    <source>
        <dbReference type="EMBL" id="SFL26645.1"/>
    </source>
</evidence>
<dbReference type="Gene3D" id="3.40.390.10">
    <property type="entry name" value="Collagenase (Catalytic Domain)"/>
    <property type="match status" value="1"/>
</dbReference>
<comment type="subcellular location">
    <subcellularLocation>
        <location evidence="2">Secreted</location>
    </subcellularLocation>
</comment>
<feature type="region of interest" description="Disordered" evidence="6">
    <location>
        <begin position="147"/>
        <end position="195"/>
    </location>
</feature>
<evidence type="ECO:0000256" key="5">
    <source>
        <dbReference type="ARBA" id="ARBA00022737"/>
    </source>
</evidence>
<dbReference type="SUPFAM" id="SSF55486">
    <property type="entry name" value="Metalloproteases ('zincins'), catalytic domain"/>
    <property type="match status" value="1"/>
</dbReference>
<feature type="compositionally biased region" description="Acidic residues" evidence="6">
    <location>
        <begin position="163"/>
        <end position="186"/>
    </location>
</feature>
<dbReference type="SMART" id="SM00235">
    <property type="entry name" value="ZnMc"/>
    <property type="match status" value="1"/>
</dbReference>
<feature type="compositionally biased region" description="Pro residues" evidence="6">
    <location>
        <begin position="151"/>
        <end position="162"/>
    </location>
</feature>